<evidence type="ECO:0000256" key="5">
    <source>
        <dbReference type="ARBA" id="ARBA00023136"/>
    </source>
</evidence>
<organism evidence="10 11">
    <name type="scientific">Lolium multiflorum</name>
    <name type="common">Italian ryegrass</name>
    <name type="synonym">Lolium perenne subsp. multiflorum</name>
    <dbReference type="NCBI Taxonomy" id="4521"/>
    <lineage>
        <taxon>Eukaryota</taxon>
        <taxon>Viridiplantae</taxon>
        <taxon>Streptophyta</taxon>
        <taxon>Embryophyta</taxon>
        <taxon>Tracheophyta</taxon>
        <taxon>Spermatophyta</taxon>
        <taxon>Magnoliopsida</taxon>
        <taxon>Liliopsida</taxon>
        <taxon>Poales</taxon>
        <taxon>Poaceae</taxon>
        <taxon>BOP clade</taxon>
        <taxon>Pooideae</taxon>
        <taxon>Poodae</taxon>
        <taxon>Poeae</taxon>
        <taxon>Poeae Chloroplast Group 2 (Poeae type)</taxon>
        <taxon>Loliodinae</taxon>
        <taxon>Loliinae</taxon>
        <taxon>Lolium</taxon>
    </lineage>
</organism>
<feature type="compositionally biased region" description="Low complexity" evidence="7">
    <location>
        <begin position="537"/>
        <end position="546"/>
    </location>
</feature>
<name>A0AAD8SML7_LOLMU</name>
<dbReference type="GO" id="GO:0016020">
    <property type="term" value="C:membrane"/>
    <property type="evidence" value="ECO:0007669"/>
    <property type="project" value="UniProtKB-SubCell"/>
</dbReference>
<feature type="compositionally biased region" description="Basic residues" evidence="7">
    <location>
        <begin position="163"/>
        <end position="172"/>
    </location>
</feature>
<keyword evidence="6" id="KW-0539">Nucleus</keyword>
<feature type="transmembrane region" description="Helical" evidence="8">
    <location>
        <begin position="964"/>
        <end position="986"/>
    </location>
</feature>
<feature type="compositionally biased region" description="Basic residues" evidence="7">
    <location>
        <begin position="1"/>
        <end position="30"/>
    </location>
</feature>
<dbReference type="InterPro" id="IPR017923">
    <property type="entry name" value="TFIIS_N"/>
</dbReference>
<keyword evidence="4 8" id="KW-1133">Transmembrane helix</keyword>
<dbReference type="Pfam" id="PF01694">
    <property type="entry name" value="Rhomboid"/>
    <property type="match status" value="1"/>
</dbReference>
<dbReference type="Gene3D" id="1.20.930.10">
    <property type="entry name" value="Conserved domain common to transcription factors TFIIS, elongin A, CRSP70"/>
    <property type="match status" value="1"/>
</dbReference>
<feature type="region of interest" description="Disordered" evidence="7">
    <location>
        <begin position="1"/>
        <end position="79"/>
    </location>
</feature>
<evidence type="ECO:0000259" key="9">
    <source>
        <dbReference type="PROSITE" id="PS51319"/>
    </source>
</evidence>
<dbReference type="SUPFAM" id="SSF144091">
    <property type="entry name" value="Rhomboid-like"/>
    <property type="match status" value="1"/>
</dbReference>
<sequence length="1060" mass="116282">MRTRRHAKGKSRRPQPARAAHRCRRFRHGATTRAASHLRELGRGGAVRGGRACRYKNSPGDNPGANFLLPSHPPHAQPRVPIRISPAAAVAAAAAMDDFYDEDGEQLMDPDARDPSPSPETQPQPYDDLEDDLGDDDAGAGWNRDRSPTPVHGDGDGAGSSARPRKRLLKKGGKGDSGGAGGTPADELEDWGGDGLPDPDAAGKRKGSSSLRDLAKGGSGKERHEKKRRKEDRGGMVREKRGSGSSSGGKGGGGGGGGEDDEGEREIRELWDTIAGEGGSEDDQEGVRTLDDDNFIDDTGVDPADRYDNDNDGHSPRHYAQAEEAEEDDEIERLFSSKKKKKSDRPRADIGLIVEQFIAEFEVASEEDANLNRQSKPAINKLMKLPLLIEVLSKKNLQQEFLDHGILTLLKNWLEPLPDGSMPNMNIRTAVLKLLSDFPIDLEQFDRREQLKKSGLGKVIMFLSKSDEETTSNRKLAKELVDKWSRPIFQKSTRFEDMRRYDDERPPPYRRPQMKKPSSSSGMEARDDDLDADFSQRKSGQSGSRQHASRPEASPLDFIIRPQSKVDPEQIRARAKQVVQDQRRLKMNKKLQQLKAPKKKNLQASKLSVEGRGMNRVVSPVSSTSRRPLLHLQNHLIFHELNPPSPQNPALPCAHSPRTRPARAGGGGAMPRRGETAVVPIDADGAGHRRPKNGHRPRPPAQEFRPFRRWFPFLVPLFVAANVGLFVLTMYVNDCPAHAAAADAAIGGAAQAQGCLLQQDLGRFAFQPYRENPLVGPSSATLLEMGALETSKVAKDHEWYRLITCIWLHAGVIHILANMLSLLLIGIRLEKEFGFLRIGTLYLISGVGGSLLSALFMVSNISVGASGALFGLLGSMLSELITNWTIYENKFAALLTLVIIIAINLAVGILPHVDNFAHIGGFISGFFLGFVLLIRPQFQYLNQKNSPLGVSSGTAKCKYKIYQIILLVIALVILICGFIIGFVLLMKGFNASEQCSWCHYLSCVPTSKWSCKAPSNYCVSSQLGDQLNLTCQSTGKTETYVINNPANAEALKHLCLGLCS</sequence>
<evidence type="ECO:0000256" key="8">
    <source>
        <dbReference type="SAM" id="Phobius"/>
    </source>
</evidence>
<accession>A0AAD8SML7</accession>
<dbReference type="GO" id="GO:0032784">
    <property type="term" value="P:regulation of DNA-templated transcription elongation"/>
    <property type="evidence" value="ECO:0007669"/>
    <property type="project" value="InterPro"/>
</dbReference>
<dbReference type="PROSITE" id="PS51319">
    <property type="entry name" value="TFIIS_N"/>
    <property type="match status" value="1"/>
</dbReference>
<feature type="compositionally biased region" description="Basic and acidic residues" evidence="7">
    <location>
        <begin position="495"/>
        <end position="507"/>
    </location>
</feature>
<feature type="region of interest" description="Disordered" evidence="7">
    <location>
        <begin position="95"/>
        <end position="329"/>
    </location>
</feature>
<dbReference type="PANTHER" id="PTHR47350">
    <property type="entry name" value="PROTEIN IWS1 HOMOLOG 1"/>
    <property type="match status" value="1"/>
</dbReference>
<comment type="caution">
    <text evidence="10">The sequence shown here is derived from an EMBL/GenBank/DDBJ whole genome shotgun (WGS) entry which is preliminary data.</text>
</comment>
<dbReference type="AlphaFoldDB" id="A0AAD8SML7"/>
<reference evidence="10" key="1">
    <citation type="submission" date="2023-07" db="EMBL/GenBank/DDBJ databases">
        <title>A chromosome-level genome assembly of Lolium multiflorum.</title>
        <authorList>
            <person name="Chen Y."/>
            <person name="Copetti D."/>
            <person name="Kolliker R."/>
            <person name="Studer B."/>
        </authorList>
    </citation>
    <scope>NUCLEOTIDE SEQUENCE</scope>
    <source>
        <strain evidence="10">02402/16</strain>
        <tissue evidence="10">Leaf</tissue>
    </source>
</reference>
<protein>
    <recommendedName>
        <fullName evidence="9">TFIIS N-terminal domain-containing protein</fullName>
    </recommendedName>
</protein>
<feature type="compositionally biased region" description="Acidic residues" evidence="7">
    <location>
        <begin position="127"/>
        <end position="138"/>
    </location>
</feature>
<dbReference type="GO" id="GO:0005634">
    <property type="term" value="C:nucleus"/>
    <property type="evidence" value="ECO:0007669"/>
    <property type="project" value="UniProtKB-SubCell"/>
</dbReference>
<evidence type="ECO:0000256" key="4">
    <source>
        <dbReference type="ARBA" id="ARBA00022989"/>
    </source>
</evidence>
<keyword evidence="11" id="KW-1185">Reference proteome</keyword>
<feature type="transmembrane region" description="Helical" evidence="8">
    <location>
        <begin position="806"/>
        <end position="827"/>
    </location>
</feature>
<dbReference type="GO" id="GO:0009742">
    <property type="term" value="P:brassinosteroid mediated signaling pathway"/>
    <property type="evidence" value="ECO:0007669"/>
    <property type="project" value="InterPro"/>
</dbReference>
<dbReference type="InterPro" id="IPR035441">
    <property type="entry name" value="TFIIS/LEDGF_dom_sf"/>
</dbReference>
<keyword evidence="5 8" id="KW-0472">Membrane</keyword>
<feature type="transmembrane region" description="Helical" evidence="8">
    <location>
        <begin position="864"/>
        <end position="884"/>
    </location>
</feature>
<feature type="transmembrane region" description="Helical" evidence="8">
    <location>
        <begin position="710"/>
        <end position="732"/>
    </location>
</feature>
<dbReference type="InterPro" id="IPR035952">
    <property type="entry name" value="Rhomboid-like_sf"/>
</dbReference>
<feature type="compositionally biased region" description="Basic and acidic residues" evidence="7">
    <location>
        <begin position="213"/>
        <end position="223"/>
    </location>
</feature>
<evidence type="ECO:0000256" key="2">
    <source>
        <dbReference type="ARBA" id="ARBA00009045"/>
    </source>
</evidence>
<dbReference type="Gene3D" id="1.20.1540.10">
    <property type="entry name" value="Rhomboid-like"/>
    <property type="match status" value="1"/>
</dbReference>
<proteinExistence type="inferred from homology"/>
<feature type="compositionally biased region" description="Acidic residues" evidence="7">
    <location>
        <begin position="98"/>
        <end position="108"/>
    </location>
</feature>
<evidence type="ECO:0000256" key="3">
    <source>
        <dbReference type="ARBA" id="ARBA00022692"/>
    </source>
</evidence>
<feature type="compositionally biased region" description="Basic and acidic residues" evidence="7">
    <location>
        <begin position="303"/>
        <end position="315"/>
    </location>
</feature>
<dbReference type="PANTHER" id="PTHR47350:SF4">
    <property type="entry name" value="PROTEIN IWS1 HOMOLOG 1"/>
    <property type="match status" value="1"/>
</dbReference>
<evidence type="ECO:0000313" key="11">
    <source>
        <dbReference type="Proteomes" id="UP001231189"/>
    </source>
</evidence>
<dbReference type="GO" id="GO:0004252">
    <property type="term" value="F:serine-type endopeptidase activity"/>
    <property type="evidence" value="ECO:0007669"/>
    <property type="project" value="InterPro"/>
</dbReference>
<feature type="compositionally biased region" description="Gly residues" evidence="7">
    <location>
        <begin position="245"/>
        <end position="257"/>
    </location>
</feature>
<comment type="subcellular location">
    <subcellularLocation>
        <location evidence="1">Membrane</location>
        <topology evidence="1">Multi-pass membrane protein</topology>
    </subcellularLocation>
    <subcellularLocation>
        <location evidence="6">Nucleus</location>
    </subcellularLocation>
</comment>
<evidence type="ECO:0000256" key="6">
    <source>
        <dbReference type="PROSITE-ProRule" id="PRU00649"/>
    </source>
</evidence>
<dbReference type="EMBL" id="JAUUTY010000003">
    <property type="protein sequence ID" value="KAK1660419.1"/>
    <property type="molecule type" value="Genomic_DNA"/>
</dbReference>
<evidence type="ECO:0000256" key="1">
    <source>
        <dbReference type="ARBA" id="ARBA00004141"/>
    </source>
</evidence>
<feature type="domain" description="TFIIS N-terminal" evidence="9">
    <location>
        <begin position="408"/>
        <end position="491"/>
    </location>
</feature>
<dbReference type="InterPro" id="IPR044204">
    <property type="entry name" value="IWS1/2"/>
</dbReference>
<dbReference type="Proteomes" id="UP001231189">
    <property type="component" value="Unassembled WGS sequence"/>
</dbReference>
<evidence type="ECO:0000313" key="10">
    <source>
        <dbReference type="EMBL" id="KAK1660419.1"/>
    </source>
</evidence>
<feature type="compositionally biased region" description="Basic and acidic residues" evidence="7">
    <location>
        <begin position="231"/>
        <end position="242"/>
    </location>
</feature>
<comment type="similarity">
    <text evidence="2">Belongs to the peptidase S54 family.</text>
</comment>
<evidence type="ECO:0000256" key="7">
    <source>
        <dbReference type="SAM" id="MobiDB-lite"/>
    </source>
</evidence>
<dbReference type="InterPro" id="IPR022764">
    <property type="entry name" value="Peptidase_S54_rhomboid_dom"/>
</dbReference>
<feature type="region of interest" description="Disordered" evidence="7">
    <location>
        <begin position="647"/>
        <end position="674"/>
    </location>
</feature>
<feature type="transmembrane region" description="Helical" evidence="8">
    <location>
        <begin position="891"/>
        <end position="910"/>
    </location>
</feature>
<feature type="region of interest" description="Disordered" evidence="7">
    <location>
        <begin position="495"/>
        <end position="582"/>
    </location>
</feature>
<keyword evidence="3 8" id="KW-0812">Transmembrane</keyword>
<feature type="transmembrane region" description="Helical" evidence="8">
    <location>
        <begin position="916"/>
        <end position="934"/>
    </location>
</feature>
<dbReference type="Pfam" id="PF08711">
    <property type="entry name" value="Med26"/>
    <property type="match status" value="1"/>
</dbReference>
<gene>
    <name evidence="10" type="ORF">QYE76_048578</name>
</gene>